<dbReference type="OrthoDB" id="4070583at2759"/>
<feature type="compositionally biased region" description="Basic residues" evidence="2">
    <location>
        <begin position="694"/>
        <end position="707"/>
    </location>
</feature>
<evidence type="ECO:0008006" key="5">
    <source>
        <dbReference type="Google" id="ProtNLM"/>
    </source>
</evidence>
<feature type="compositionally biased region" description="Basic and acidic residues" evidence="2">
    <location>
        <begin position="834"/>
        <end position="846"/>
    </location>
</feature>
<evidence type="ECO:0000313" key="3">
    <source>
        <dbReference type="EMBL" id="ODV89463.1"/>
    </source>
</evidence>
<dbReference type="PANTHER" id="PTHR28298">
    <property type="entry name" value="EISOSOME PROTEIN 1"/>
    <property type="match status" value="1"/>
</dbReference>
<evidence type="ECO:0000313" key="4">
    <source>
        <dbReference type="Proteomes" id="UP000095023"/>
    </source>
</evidence>
<dbReference type="AlphaFoldDB" id="A0A1E4TCM3"/>
<dbReference type="InterPro" id="IPR024527">
    <property type="entry name" value="Eisosome1"/>
</dbReference>
<gene>
    <name evidence="3" type="ORF">CANCADRAFT_139801</name>
</gene>
<dbReference type="GO" id="GO:0070941">
    <property type="term" value="P:eisosome assembly"/>
    <property type="evidence" value="ECO:0007669"/>
    <property type="project" value="TreeGrafter"/>
</dbReference>
<name>A0A1E4TCM3_9ASCO</name>
<feature type="compositionally biased region" description="Acidic residues" evidence="2">
    <location>
        <begin position="768"/>
        <end position="806"/>
    </location>
</feature>
<protein>
    <recommendedName>
        <fullName evidence="5">Eisosome protein 1</fullName>
    </recommendedName>
</protein>
<dbReference type="Proteomes" id="UP000095023">
    <property type="component" value="Unassembled WGS sequence"/>
</dbReference>
<reference evidence="4" key="1">
    <citation type="submission" date="2016-02" db="EMBL/GenBank/DDBJ databases">
        <title>Comparative genomics of biotechnologically important yeasts.</title>
        <authorList>
            <consortium name="DOE Joint Genome Institute"/>
            <person name="Riley R."/>
            <person name="Haridas S."/>
            <person name="Wolfe K.H."/>
            <person name="Lopes M.R."/>
            <person name="Hittinger C.T."/>
            <person name="Goker M."/>
            <person name="Salamov A."/>
            <person name="Wisecaver J."/>
            <person name="Long T.M."/>
            <person name="Aerts A.L."/>
            <person name="Barry K."/>
            <person name="Choi C."/>
            <person name="Clum A."/>
            <person name="Coughlan A.Y."/>
            <person name="Deshpande S."/>
            <person name="Douglass A.P."/>
            <person name="Hanson S.J."/>
            <person name="Klenk H.-P."/>
            <person name="Labutti K."/>
            <person name="Lapidus A."/>
            <person name="Lindquist E."/>
            <person name="Lipzen A."/>
            <person name="Meier-Kolthoff J.P."/>
            <person name="Ohm R.A."/>
            <person name="Otillar R.P."/>
            <person name="Pangilinan J."/>
            <person name="Peng Y."/>
            <person name="Rokas A."/>
            <person name="Rosa C.A."/>
            <person name="Scheuner C."/>
            <person name="Sibirny A.A."/>
            <person name="Slot J.C."/>
            <person name="Stielow J.B."/>
            <person name="Sun H."/>
            <person name="Kurtzman C.P."/>
            <person name="Blackwell M."/>
            <person name="Jeffries T.W."/>
            <person name="Grigoriev I.V."/>
        </authorList>
    </citation>
    <scope>NUCLEOTIDE SEQUENCE [LARGE SCALE GENOMIC DNA]</scope>
    <source>
        <strain evidence="4">NRRL Y-17796</strain>
    </source>
</reference>
<dbReference type="EMBL" id="KV453843">
    <property type="protein sequence ID" value="ODV89463.1"/>
    <property type="molecule type" value="Genomic_DNA"/>
</dbReference>
<organism evidence="3 4">
    <name type="scientific">Tortispora caseinolytica NRRL Y-17796</name>
    <dbReference type="NCBI Taxonomy" id="767744"/>
    <lineage>
        <taxon>Eukaryota</taxon>
        <taxon>Fungi</taxon>
        <taxon>Dikarya</taxon>
        <taxon>Ascomycota</taxon>
        <taxon>Saccharomycotina</taxon>
        <taxon>Trigonopsidomycetes</taxon>
        <taxon>Trigonopsidales</taxon>
        <taxon>Trigonopsidaceae</taxon>
        <taxon>Tortispora</taxon>
    </lineage>
</organism>
<feature type="compositionally biased region" description="Low complexity" evidence="2">
    <location>
        <begin position="144"/>
        <end position="155"/>
    </location>
</feature>
<feature type="region of interest" description="Disordered" evidence="2">
    <location>
        <begin position="126"/>
        <end position="172"/>
    </location>
</feature>
<comment type="similarity">
    <text evidence="1">Belongs to the EIS1 family.</text>
</comment>
<keyword evidence="4" id="KW-1185">Reference proteome</keyword>
<feature type="compositionally biased region" description="Low complexity" evidence="2">
    <location>
        <begin position="820"/>
        <end position="830"/>
    </location>
</feature>
<dbReference type="Pfam" id="PF12757">
    <property type="entry name" value="Eisosome1"/>
    <property type="match status" value="1"/>
</dbReference>
<feature type="compositionally biased region" description="Basic and acidic residues" evidence="2">
    <location>
        <begin position="391"/>
        <end position="506"/>
    </location>
</feature>
<accession>A0A1E4TCM3</accession>
<feature type="region of interest" description="Disordered" evidence="2">
    <location>
        <begin position="570"/>
        <end position="846"/>
    </location>
</feature>
<feature type="region of interest" description="Disordered" evidence="2">
    <location>
        <begin position="391"/>
        <end position="534"/>
    </location>
</feature>
<evidence type="ECO:0000256" key="1">
    <source>
        <dbReference type="ARBA" id="ARBA00008528"/>
    </source>
</evidence>
<feature type="compositionally biased region" description="Low complexity" evidence="2">
    <location>
        <begin position="721"/>
        <end position="737"/>
    </location>
</feature>
<evidence type="ECO:0000256" key="2">
    <source>
        <dbReference type="SAM" id="MobiDB-lite"/>
    </source>
</evidence>
<sequence>MPIADKHAIDRRSATENWLKEASFDSAPNANHLPNAELTAKDRFTNRAAATATDPARMSADTQTPKKLSATAQYVRTMKAGNQNLPSKGKIGVDNAASGAAATLATNAKLGPNLWKPSAIPDANTAATRAGSIKSPEAYKPKPSATAGTAASYSTKHAASPKKPAPASGPDVNANKAAVIVSNEFADFDRPLPRKLSESASAAALRAVVSPPPFDAYQIDREVSGIDLHNLGSLESAARKRAAQRLSTLYQTDSSLGTKNPPPEIVFSATGRRSEVVNQPPDPVIQLAKQYQSVMTVAKANVDKRLISMEKDMVYRNIYHDKKLNDIALSIAEKGSKERLEKHGKIDMGGGLFMTQSEIEAIAQKNVQPVLDEITEAAAVERARQEEIKAQQAEEARQREEERKAAAEAKAEERAKLKEQKAKEKAELEAKKAEERAEAEAARKARNEERAQRRAEEAALKAKQKEESEAARRARNEERRQKQEAEKELKAREKAVKAAEREEARKASLAQREAALKQKNSQTSQDNSEKNESHGGVLAAFGAATVAGVAGAAAVATGAVTSVSKGISGAAESGLETVKTAIPGVGSKATEGSAEAPKADEIEADPEAKSAPETNGVSEANAAPETEAIPESEIAHDAAAAPLLETAPEPAEASAEKATPTEVADNSGEKESAVADEPAVVEEPAIVDEPASPTKKKGWLKTLRRRASSLIKGERKEKPLAPAVAATAAAAAAVTSAGPRPSENIEASEGHASTLMSSDSDEGLMSSDSDDVTYEDSSEVSDSSADSEEETDSDDASYDSTSEDDSSVATSDLASDTAEPEASAAPAQTEEATEERRGVFQEHIAA</sequence>
<feature type="compositionally biased region" description="Low complexity" evidence="2">
    <location>
        <begin position="161"/>
        <end position="170"/>
    </location>
</feature>
<feature type="compositionally biased region" description="Low complexity" evidence="2">
    <location>
        <begin position="638"/>
        <end position="662"/>
    </location>
</feature>
<proteinExistence type="inferred from homology"/>
<feature type="compositionally biased region" description="Basic and acidic residues" evidence="2">
    <location>
        <begin position="597"/>
        <end position="610"/>
    </location>
</feature>
<dbReference type="PANTHER" id="PTHR28298:SF1">
    <property type="entry name" value="EISOSOME PROTEIN 1"/>
    <property type="match status" value="1"/>
</dbReference>
<feature type="region of interest" description="Disordered" evidence="2">
    <location>
        <begin position="23"/>
        <end position="66"/>
    </location>
</feature>